<name>A0A0V0RNB2_9BILA</name>
<keyword evidence="1" id="KW-0812">Transmembrane</keyword>
<evidence type="ECO:0000313" key="2">
    <source>
        <dbReference type="EMBL" id="KRX15800.1"/>
    </source>
</evidence>
<protein>
    <submittedName>
        <fullName evidence="2">Uncharacterized protein</fullName>
    </submittedName>
</protein>
<organism evidence="2 3">
    <name type="scientific">Trichinella nelsoni</name>
    <dbReference type="NCBI Taxonomy" id="6336"/>
    <lineage>
        <taxon>Eukaryota</taxon>
        <taxon>Metazoa</taxon>
        <taxon>Ecdysozoa</taxon>
        <taxon>Nematoda</taxon>
        <taxon>Enoplea</taxon>
        <taxon>Dorylaimia</taxon>
        <taxon>Trichinellida</taxon>
        <taxon>Trichinellidae</taxon>
        <taxon>Trichinella</taxon>
    </lineage>
</organism>
<keyword evidence="1" id="KW-0472">Membrane</keyword>
<gene>
    <name evidence="2" type="ORF">T07_480</name>
</gene>
<proteinExistence type="predicted"/>
<evidence type="ECO:0000256" key="1">
    <source>
        <dbReference type="SAM" id="Phobius"/>
    </source>
</evidence>
<comment type="caution">
    <text evidence="2">The sequence shown here is derived from an EMBL/GenBank/DDBJ whole genome shotgun (WGS) entry which is preliminary data.</text>
</comment>
<reference evidence="2 3" key="1">
    <citation type="submission" date="2015-01" db="EMBL/GenBank/DDBJ databases">
        <title>Evolution of Trichinella species and genotypes.</title>
        <authorList>
            <person name="Korhonen P.K."/>
            <person name="Edoardo P."/>
            <person name="Giuseppe L.R."/>
            <person name="Gasser R.B."/>
        </authorList>
    </citation>
    <scope>NUCLEOTIDE SEQUENCE [LARGE SCALE GENOMIC DNA]</scope>
    <source>
        <strain evidence="2">ISS37</strain>
    </source>
</reference>
<keyword evidence="3" id="KW-1185">Reference proteome</keyword>
<dbReference type="EMBL" id="JYDL01000122">
    <property type="protein sequence ID" value="KRX15800.1"/>
    <property type="molecule type" value="Genomic_DNA"/>
</dbReference>
<keyword evidence="1" id="KW-1133">Transmembrane helix</keyword>
<accession>A0A0V0RNB2</accession>
<sequence>MLHKADLVFYFLPFLLVFIRLNNITKLTDIVSAINNKQLSNGANGPQDRCNCLRYIYIYVGETEAAETLIDRFIYCRPVIVEKLWKANSTTDLKTTIIFSSRILERLQMVTAVRSYTTQSAKMYTLLRIENSITQPK</sequence>
<dbReference type="OrthoDB" id="10625983at2759"/>
<evidence type="ECO:0000313" key="3">
    <source>
        <dbReference type="Proteomes" id="UP000054630"/>
    </source>
</evidence>
<feature type="transmembrane region" description="Helical" evidence="1">
    <location>
        <begin position="7"/>
        <end position="25"/>
    </location>
</feature>
<dbReference type="AlphaFoldDB" id="A0A0V0RNB2"/>
<feature type="non-terminal residue" evidence="2">
    <location>
        <position position="137"/>
    </location>
</feature>
<dbReference type="Proteomes" id="UP000054630">
    <property type="component" value="Unassembled WGS sequence"/>
</dbReference>